<dbReference type="Gene3D" id="1.20.1530.10">
    <property type="entry name" value="Na+/H+ antiporter like domain"/>
    <property type="match status" value="1"/>
</dbReference>
<dbReference type="EMBL" id="CAEZTT010000081">
    <property type="protein sequence ID" value="CAB4578686.1"/>
    <property type="molecule type" value="Genomic_DNA"/>
</dbReference>
<evidence type="ECO:0000256" key="5">
    <source>
        <dbReference type="ARBA" id="ARBA00023136"/>
    </source>
</evidence>
<keyword evidence="5 6" id="KW-0472">Membrane</keyword>
<dbReference type="InterPro" id="IPR023171">
    <property type="entry name" value="Na/H_antiporter_dom_sf"/>
</dbReference>
<dbReference type="AlphaFoldDB" id="A0A6J6ERH2"/>
<evidence type="ECO:0000256" key="6">
    <source>
        <dbReference type="SAM" id="Phobius"/>
    </source>
</evidence>
<dbReference type="HAMAP" id="MF_01844">
    <property type="entry name" value="NhaA"/>
    <property type="match status" value="1"/>
</dbReference>
<evidence type="ECO:0000256" key="4">
    <source>
        <dbReference type="ARBA" id="ARBA00022989"/>
    </source>
</evidence>
<comment type="subcellular location">
    <subcellularLocation>
        <location evidence="1">Cell inner membrane</location>
        <topology evidence="1">Multi-pass membrane protein</topology>
    </subcellularLocation>
</comment>
<evidence type="ECO:0000313" key="7">
    <source>
        <dbReference type="EMBL" id="CAB4578686.1"/>
    </source>
</evidence>
<feature type="transmembrane region" description="Helical" evidence="6">
    <location>
        <begin position="348"/>
        <end position="375"/>
    </location>
</feature>
<feature type="transmembrane region" description="Helical" evidence="6">
    <location>
        <begin position="75"/>
        <end position="96"/>
    </location>
</feature>
<dbReference type="InterPro" id="IPR004670">
    <property type="entry name" value="NhaA"/>
</dbReference>
<feature type="transmembrane region" description="Helical" evidence="6">
    <location>
        <begin position="38"/>
        <end position="63"/>
    </location>
</feature>
<dbReference type="Pfam" id="PF06965">
    <property type="entry name" value="Na_H_antiport_1"/>
    <property type="match status" value="1"/>
</dbReference>
<keyword evidence="2" id="KW-1003">Cell membrane</keyword>
<dbReference type="NCBIfam" id="TIGR00773">
    <property type="entry name" value="NhaA"/>
    <property type="match status" value="1"/>
</dbReference>
<feature type="transmembrane region" description="Helical" evidence="6">
    <location>
        <begin position="176"/>
        <end position="198"/>
    </location>
</feature>
<gene>
    <name evidence="7" type="ORF">UFOPK1726_00747</name>
</gene>
<name>A0A6J6ERH2_9ZZZZ</name>
<feature type="transmembrane region" description="Helical" evidence="6">
    <location>
        <begin position="236"/>
        <end position="258"/>
    </location>
</feature>
<keyword evidence="4 6" id="KW-1133">Transmembrane helix</keyword>
<proteinExistence type="inferred from homology"/>
<sequence length="411" mass="44269">MSNSENPAKNDPDLRAFEAIDTPAEARWLSRVLKDETFGGAILLIAGLLAIVIANSFAGDWYADLLETKIGFESIGLRLTVAHWAADGLLAIFFLVAGLELKHELVYGSLSKPRQAMVPIVAAIAGMVFPAFIFYLILRGDSEALVGWAIPVATDIAFALAVLAVAGRGLPTELRAFLLTLAVVDDLGAITIIAIFYTDDIDRNMLFLTVLLLAVYALLQKFNVTRWYLLVPLGLLIWWATYQSGIHATVAGVAIAMLTRVRHQDGEEQSPAELTELKVRPISVAFAVPIFAFTAAGVDLRDLGFVDTIGSQLSLAIIAGLVIGKPLGVIGSTYLLTKFTSARLNENLRWSDVLAVGLLAGIGFTVSLLITKLSFVTDIMLLSEAKVGVLSGSFISAIIAITVMRIRAKRK</sequence>
<accession>A0A6J6ERH2</accession>
<protein>
    <submittedName>
        <fullName evidence="7">Unannotated protein</fullName>
    </submittedName>
</protein>
<keyword evidence="3 6" id="KW-0812">Transmembrane</keyword>
<dbReference type="GO" id="GO:0005886">
    <property type="term" value="C:plasma membrane"/>
    <property type="evidence" value="ECO:0007669"/>
    <property type="project" value="UniProtKB-SubCell"/>
</dbReference>
<feature type="transmembrane region" description="Helical" evidence="6">
    <location>
        <begin position="313"/>
        <end position="336"/>
    </location>
</feature>
<feature type="transmembrane region" description="Helical" evidence="6">
    <location>
        <begin position="279"/>
        <end position="298"/>
    </location>
</feature>
<dbReference type="GO" id="GO:0015385">
    <property type="term" value="F:sodium:proton antiporter activity"/>
    <property type="evidence" value="ECO:0007669"/>
    <property type="project" value="TreeGrafter"/>
</dbReference>
<reference evidence="7" key="1">
    <citation type="submission" date="2020-05" db="EMBL/GenBank/DDBJ databases">
        <authorList>
            <person name="Chiriac C."/>
            <person name="Salcher M."/>
            <person name="Ghai R."/>
            <person name="Kavagutti S V."/>
        </authorList>
    </citation>
    <scope>NUCLEOTIDE SEQUENCE</scope>
</reference>
<dbReference type="PANTHER" id="PTHR30341">
    <property type="entry name" value="SODIUM ION/PROTON ANTIPORTER NHAA-RELATED"/>
    <property type="match status" value="1"/>
</dbReference>
<evidence type="ECO:0000256" key="1">
    <source>
        <dbReference type="ARBA" id="ARBA00004429"/>
    </source>
</evidence>
<evidence type="ECO:0000256" key="2">
    <source>
        <dbReference type="ARBA" id="ARBA00022475"/>
    </source>
</evidence>
<dbReference type="PANTHER" id="PTHR30341:SF0">
    <property type="entry name" value="NA(+)_H(+) ANTIPORTER NHAA"/>
    <property type="match status" value="1"/>
</dbReference>
<dbReference type="GO" id="GO:0006885">
    <property type="term" value="P:regulation of pH"/>
    <property type="evidence" value="ECO:0007669"/>
    <property type="project" value="InterPro"/>
</dbReference>
<organism evidence="7">
    <name type="scientific">freshwater metagenome</name>
    <dbReference type="NCBI Taxonomy" id="449393"/>
    <lineage>
        <taxon>unclassified sequences</taxon>
        <taxon>metagenomes</taxon>
        <taxon>ecological metagenomes</taxon>
    </lineage>
</organism>
<feature type="transmembrane region" description="Helical" evidence="6">
    <location>
        <begin position="145"/>
        <end position="170"/>
    </location>
</feature>
<evidence type="ECO:0000256" key="3">
    <source>
        <dbReference type="ARBA" id="ARBA00022692"/>
    </source>
</evidence>
<feature type="transmembrane region" description="Helical" evidence="6">
    <location>
        <begin position="116"/>
        <end position="138"/>
    </location>
</feature>
<feature type="transmembrane region" description="Helical" evidence="6">
    <location>
        <begin position="205"/>
        <end position="224"/>
    </location>
</feature>
<feature type="transmembrane region" description="Helical" evidence="6">
    <location>
        <begin position="387"/>
        <end position="406"/>
    </location>
</feature>